<feature type="region of interest" description="Disordered" evidence="1">
    <location>
        <begin position="151"/>
        <end position="197"/>
    </location>
</feature>
<evidence type="ECO:0000256" key="2">
    <source>
        <dbReference type="SAM" id="SignalP"/>
    </source>
</evidence>
<keyword evidence="4" id="KW-1185">Reference proteome</keyword>
<organism evidence="3 4">
    <name type="scientific">Nocardioides seonyuensis</name>
    <dbReference type="NCBI Taxonomy" id="2518371"/>
    <lineage>
        <taxon>Bacteria</taxon>
        <taxon>Bacillati</taxon>
        <taxon>Actinomycetota</taxon>
        <taxon>Actinomycetes</taxon>
        <taxon>Propionibacteriales</taxon>
        <taxon>Nocardioidaceae</taxon>
        <taxon>Nocardioides</taxon>
    </lineage>
</organism>
<sequence length="604" mass="64473">MTMPKTRVAAIAAMLGLVVATTPAIAGAAPEGPADAVAVLEAAPAPAKTRGEQPANTERSRFVTVEQDALAGSTEGDRVSFEVFAGQSFTGEVDSVGRSGEATTWTGLLDEEAGSWTASRVGDTFHVSLQTDEGAFEVNKVAPATYRVTEASERNLTADDQVQPPAGAEVEEEAEVDARPSAPRDTAPDAEPPTAADVGNVVDVLVVTTAGARLEAGSPEALSAHVASGFAQANAALTASNVPYQLRMAGHIETPTVETGGNLSTDLRRLATPNDGYFDEAHLHREINHADLVSLWVGGTPDLTCGLGYVSPNAAYGFTALFRSCATDNFTFAHEVGHNLGAEHDAGAAESPEGSAPYARGYVDLAARTRTVMAYNTACANAGFDCTRIGYFSNPAVSYNGRPTGTDLANNARAISEKFGFVAQFRQERIYGTAPTITGSPRFRGTLKIEAGAWLPAETALSYQWYADGEPMKGRTGRTLKVTKWMIGRTMTVLVTGSATHYGPLSLASAPTPPMGKALFRKRRAVVKGKARVGRVLKVKTKIRPKAKKVKYSWYRGNKRIKGAKKASYRLRRADRGKKVYAKIKARKKGYETLVKRTNKRKVR</sequence>
<keyword evidence="2" id="KW-0732">Signal</keyword>
<evidence type="ECO:0000313" key="3">
    <source>
        <dbReference type="EMBL" id="QBX55744.1"/>
    </source>
</evidence>
<dbReference type="OrthoDB" id="3976083at2"/>
<dbReference type="RefSeq" id="WP_135267735.1">
    <property type="nucleotide sequence ID" value="NZ_CP038436.1"/>
</dbReference>
<dbReference type="EMBL" id="CP038436">
    <property type="protein sequence ID" value="QBX55744.1"/>
    <property type="molecule type" value="Genomic_DNA"/>
</dbReference>
<gene>
    <name evidence="3" type="ORF">EXE58_09945</name>
</gene>
<name>A0A4P7IER5_9ACTN</name>
<dbReference type="Pfam" id="PF13688">
    <property type="entry name" value="Reprolysin_5"/>
    <property type="match status" value="1"/>
</dbReference>
<proteinExistence type="predicted"/>
<feature type="signal peptide" evidence="2">
    <location>
        <begin position="1"/>
        <end position="28"/>
    </location>
</feature>
<dbReference type="Gene3D" id="2.60.40.2700">
    <property type="match status" value="2"/>
</dbReference>
<dbReference type="AlphaFoldDB" id="A0A4P7IER5"/>
<dbReference type="GO" id="GO:0008237">
    <property type="term" value="F:metallopeptidase activity"/>
    <property type="evidence" value="ECO:0007669"/>
    <property type="project" value="InterPro"/>
</dbReference>
<dbReference type="Proteomes" id="UP000294853">
    <property type="component" value="Chromosome"/>
</dbReference>
<dbReference type="KEGG" id="nsn:EXE58_09945"/>
<accession>A0A4P7IER5</accession>
<feature type="chain" id="PRO_5020523899" evidence="2">
    <location>
        <begin position="29"/>
        <end position="604"/>
    </location>
</feature>
<dbReference type="InterPro" id="IPR024079">
    <property type="entry name" value="MetalloPept_cat_dom_sf"/>
</dbReference>
<dbReference type="SUPFAM" id="SSF55486">
    <property type="entry name" value="Metalloproteases ('zincins'), catalytic domain"/>
    <property type="match status" value="1"/>
</dbReference>
<evidence type="ECO:0000313" key="4">
    <source>
        <dbReference type="Proteomes" id="UP000294853"/>
    </source>
</evidence>
<dbReference type="Gene3D" id="3.40.390.10">
    <property type="entry name" value="Collagenase (Catalytic Domain)"/>
    <property type="match status" value="1"/>
</dbReference>
<reference evidence="3 4" key="1">
    <citation type="submission" date="2019-03" db="EMBL/GenBank/DDBJ databases">
        <title>Three New Species of Nocardioides, Nocardioides euryhalodurans sp. nov., Nocardioides seonyuensis sp. nov. and Nocardioides eburneoflavus sp. nov. Iolated from Soil.</title>
        <authorList>
            <person name="Roh S.G."/>
            <person name="Lee C."/>
            <person name="Kim M.-K."/>
            <person name="Kim S.B."/>
        </authorList>
    </citation>
    <scope>NUCLEOTIDE SEQUENCE [LARGE SCALE GENOMIC DNA]</scope>
    <source>
        <strain evidence="3 4">MMS17-SY207-3</strain>
    </source>
</reference>
<evidence type="ECO:0000256" key="1">
    <source>
        <dbReference type="SAM" id="MobiDB-lite"/>
    </source>
</evidence>
<protein>
    <submittedName>
        <fullName evidence="3">Uncharacterized protein</fullName>
    </submittedName>
</protein>